<evidence type="ECO:0000313" key="2">
    <source>
        <dbReference type="Proteomes" id="UP000504637"/>
    </source>
</evidence>
<protein>
    <submittedName>
        <fullName evidence="3">DUF1479-domain-containing protein</fullName>
    </submittedName>
</protein>
<dbReference type="SUPFAM" id="SSF51197">
    <property type="entry name" value="Clavaminate synthase-like"/>
    <property type="match status" value="1"/>
</dbReference>
<dbReference type="Proteomes" id="UP000504637">
    <property type="component" value="Unplaced"/>
</dbReference>
<dbReference type="OrthoDB" id="8249012at2759"/>
<gene>
    <name evidence="3" type="ORF">K489DRAFT_387535</name>
</gene>
<dbReference type="PANTHER" id="PTHR30613">
    <property type="entry name" value="UNCHARACTERIZED PROTEIN YBIU-RELATED"/>
    <property type="match status" value="1"/>
</dbReference>
<sequence>MFVIYRSIPWFTSNTIHPNATSTAQRREGDISNAFASLSGSPPKPLDARFADIKTRLIQGNEARIEASWSRLLTELRKETQDIIEKGSSIIPEIQYQDLSSASTTFRSALKKYGVAVIRNVLPENEALALKTDIREYIAANAERTRAFPPENPQVYELYWSPSQVRARSHPNLLHTQKWLMEEFWHTSPPAPAPIKQQQQQQQQPPPLISTSHPVTYADRFRIRLPGDNKFALGPHVDGGSCERWEDAGYGGRRANGVYEAIFDGRWEDFDAWAARPRLGVNSDLYAGTGACSMFRMFQGWLSMSTTGPGEGTLLVNPLFKLATAYYLLRPFFTPKAPSSPDSPAAAQQQEWTLCDPQTATLPGSSPGQGQELTQADHPHLLLPQTMISLPRVHPGDYVVWHCDTIHAVDPTHCGAHDSSVLYIPVCPLTQRNAEALERQRRAFLVGATSPDFGDEGAVAEGAHVGRMDVEGFVQMEEAAGRVEGLRAMGLEAWDSDAEGLGAGQREVLDRANKIMGFYD</sequence>
<dbReference type="Gene3D" id="2.60.120.330">
    <property type="entry name" value="B-lactam Antibiotic, Isopenicillin N Synthase, Chain"/>
    <property type="match status" value="1"/>
</dbReference>
<dbReference type="PANTHER" id="PTHR30613:SF1">
    <property type="entry name" value="DUF1479 DOMAIN PROTEIN (AFU_ORTHOLOGUE AFUA_5G09280)"/>
    <property type="match status" value="1"/>
</dbReference>
<dbReference type="InterPro" id="IPR010856">
    <property type="entry name" value="Gig2-like"/>
</dbReference>
<dbReference type="InterPro" id="IPR027443">
    <property type="entry name" value="IPNS-like_sf"/>
</dbReference>
<reference evidence="3" key="3">
    <citation type="submission" date="2025-08" db="UniProtKB">
        <authorList>
            <consortium name="RefSeq"/>
        </authorList>
    </citation>
    <scope>IDENTIFICATION</scope>
    <source>
        <strain evidence="3">CBS 342.82</strain>
    </source>
</reference>
<feature type="compositionally biased region" description="Low complexity" evidence="1">
    <location>
        <begin position="194"/>
        <end position="203"/>
    </location>
</feature>
<dbReference type="RefSeq" id="XP_033462702.1">
    <property type="nucleotide sequence ID" value="XM_033606333.1"/>
</dbReference>
<feature type="region of interest" description="Disordered" evidence="1">
    <location>
        <begin position="190"/>
        <end position="209"/>
    </location>
</feature>
<accession>A0A6J3MCC2</accession>
<proteinExistence type="predicted"/>
<reference evidence="3" key="1">
    <citation type="submission" date="2020-01" db="EMBL/GenBank/DDBJ databases">
        <authorList>
            <consortium name="DOE Joint Genome Institute"/>
            <person name="Haridas S."/>
            <person name="Albert R."/>
            <person name="Binder M."/>
            <person name="Bloem J."/>
            <person name="Labutti K."/>
            <person name="Salamov A."/>
            <person name="Andreopoulos B."/>
            <person name="Baker S.E."/>
            <person name="Barry K."/>
            <person name="Bills G."/>
            <person name="Bluhm B.H."/>
            <person name="Cannon C."/>
            <person name="Castanera R."/>
            <person name="Culley D.E."/>
            <person name="Daum C."/>
            <person name="Ezra D."/>
            <person name="Gonzalez J.B."/>
            <person name="Henrissat B."/>
            <person name="Kuo A."/>
            <person name="Liang C."/>
            <person name="Lipzen A."/>
            <person name="Lutzoni F."/>
            <person name="Magnuson J."/>
            <person name="Mondo S."/>
            <person name="Nolan M."/>
            <person name="Ohm R."/>
            <person name="Pangilinan J."/>
            <person name="Park H.-J."/>
            <person name="Ramirez L."/>
            <person name="Alfaro M."/>
            <person name="Sun H."/>
            <person name="Tritt A."/>
            <person name="Yoshinaga Y."/>
            <person name="Zwiers L.-H."/>
            <person name="Turgeon B.G."/>
            <person name="Goodwin S.B."/>
            <person name="Spatafora J.W."/>
            <person name="Crous P.W."/>
            <person name="Grigoriev I.V."/>
        </authorList>
    </citation>
    <scope>NUCLEOTIDE SEQUENCE</scope>
    <source>
        <strain evidence="3">CBS 342.82</strain>
    </source>
</reference>
<evidence type="ECO:0000313" key="3">
    <source>
        <dbReference type="RefSeq" id="XP_033462702.1"/>
    </source>
</evidence>
<dbReference type="Pfam" id="PF07350">
    <property type="entry name" value="Gig2-like"/>
    <property type="match status" value="1"/>
</dbReference>
<organism evidence="3">
    <name type="scientific">Dissoconium aciculare CBS 342.82</name>
    <dbReference type="NCBI Taxonomy" id="1314786"/>
    <lineage>
        <taxon>Eukaryota</taxon>
        <taxon>Fungi</taxon>
        <taxon>Dikarya</taxon>
        <taxon>Ascomycota</taxon>
        <taxon>Pezizomycotina</taxon>
        <taxon>Dothideomycetes</taxon>
        <taxon>Dothideomycetidae</taxon>
        <taxon>Mycosphaerellales</taxon>
        <taxon>Dissoconiaceae</taxon>
        <taxon>Dissoconium</taxon>
    </lineage>
</organism>
<name>A0A6J3MCC2_9PEZI</name>
<evidence type="ECO:0000256" key="1">
    <source>
        <dbReference type="SAM" id="MobiDB-lite"/>
    </source>
</evidence>
<keyword evidence="2" id="KW-1185">Reference proteome</keyword>
<dbReference type="AlphaFoldDB" id="A0A6J3MCC2"/>
<reference evidence="3" key="2">
    <citation type="submission" date="2020-04" db="EMBL/GenBank/DDBJ databases">
        <authorList>
            <consortium name="NCBI Genome Project"/>
        </authorList>
    </citation>
    <scope>NUCLEOTIDE SEQUENCE</scope>
    <source>
        <strain evidence="3">CBS 342.82</strain>
    </source>
</reference>
<dbReference type="GeneID" id="54364133"/>